<protein>
    <recommendedName>
        <fullName evidence="1">Antitoxin SocA-like Panacea domain-containing protein</fullName>
    </recommendedName>
</protein>
<evidence type="ECO:0000259" key="1">
    <source>
        <dbReference type="Pfam" id="PF13274"/>
    </source>
</evidence>
<dbReference type="AlphaFoldDB" id="A0A1L7D0U2"/>
<dbReference type="EMBL" id="CP009249">
    <property type="protein sequence ID" value="APT91769.1"/>
    <property type="molecule type" value="Genomic_DNA"/>
</dbReference>
<dbReference type="InterPro" id="IPR025272">
    <property type="entry name" value="SocA_Panacea"/>
</dbReference>
<evidence type="ECO:0000313" key="2">
    <source>
        <dbReference type="EMBL" id="APT91769.1"/>
    </source>
</evidence>
<sequence>MANIFDVSQYLLKLRPDLTEIELHKLCFFAQGWHTAWTGQPLFPDEMEAWKHGPVSPQLRRCRRVAGNRVTRIDAGNSDNLSEYERRVIKMVEEFYQNKPAFGADGMSELSHGLAWRKARGELSPDAASSNPISLADIFKEFAQRLYSPEITPQLPTYIPKISLDQLEEHLDEIEDQHRDILRGLAYI</sequence>
<gene>
    <name evidence="2" type="ORF">CPHO_01235</name>
</gene>
<feature type="domain" description="Antitoxin SocA-like Panacea" evidence="1">
    <location>
        <begin position="23"/>
        <end position="116"/>
    </location>
</feature>
<dbReference type="RefSeq" id="WP_075732525.1">
    <property type="nucleotide sequence ID" value="NZ_CP009249.1"/>
</dbReference>
<evidence type="ECO:0000313" key="3">
    <source>
        <dbReference type="Proteomes" id="UP000185491"/>
    </source>
</evidence>
<keyword evidence="3" id="KW-1185">Reference proteome</keyword>
<accession>A0A1L7D0U2</accession>
<organism evidence="2 3">
    <name type="scientific">Corynebacterium phocae</name>
    <dbReference type="NCBI Taxonomy" id="161895"/>
    <lineage>
        <taxon>Bacteria</taxon>
        <taxon>Bacillati</taxon>
        <taxon>Actinomycetota</taxon>
        <taxon>Actinomycetes</taxon>
        <taxon>Mycobacteriales</taxon>
        <taxon>Corynebacteriaceae</taxon>
        <taxon>Corynebacterium</taxon>
    </lineage>
</organism>
<name>A0A1L7D0U2_9CORY</name>
<dbReference type="Pfam" id="PF13274">
    <property type="entry name" value="SocA_Panacea"/>
    <property type="match status" value="1"/>
</dbReference>
<dbReference type="KEGG" id="cpho:CPHO_01235"/>
<dbReference type="OrthoDB" id="9799173at2"/>
<proteinExistence type="predicted"/>
<reference evidence="2 3" key="1">
    <citation type="submission" date="2014-08" db="EMBL/GenBank/DDBJ databases">
        <title>Complete genome sequence of Corynebacterium phocae M408/89/1(T)(=DSM 44612(T)), isolated from the common seal (Phoca vitulina).</title>
        <authorList>
            <person name="Ruckert C."/>
            <person name="Albersmeier A."/>
            <person name="Winkler A."/>
            <person name="Kalinowski J."/>
        </authorList>
    </citation>
    <scope>NUCLEOTIDE SEQUENCE [LARGE SCALE GENOMIC DNA]</scope>
    <source>
        <strain evidence="2 3">M408/89/1</strain>
    </source>
</reference>
<dbReference type="Proteomes" id="UP000185491">
    <property type="component" value="Chromosome"/>
</dbReference>